<feature type="domain" description="RNA-binding S4" evidence="6">
    <location>
        <begin position="15"/>
        <end position="80"/>
    </location>
</feature>
<dbReference type="Gene3D" id="3.30.2350.10">
    <property type="entry name" value="Pseudouridine synthase"/>
    <property type="match status" value="1"/>
</dbReference>
<gene>
    <name evidence="7" type="primary">rluA</name>
    <name evidence="7" type="ordered locus">HTH_0706</name>
</gene>
<evidence type="ECO:0000256" key="3">
    <source>
        <dbReference type="PIRSR" id="PIRSR606225-1"/>
    </source>
</evidence>
<evidence type="ECO:0000313" key="8">
    <source>
        <dbReference type="Proteomes" id="UP000002574"/>
    </source>
</evidence>
<dbReference type="CDD" id="cd00165">
    <property type="entry name" value="S4"/>
    <property type="match status" value="1"/>
</dbReference>
<reference evidence="7 8" key="1">
    <citation type="journal article" date="2010" name="J. Bacteriol.">
        <title>Complete genome sequence of the thermophilic, obligately chemolithoautotrophic hydrogen-oxidizing bacterium Hydrogenobacter thermophilus TK-6.</title>
        <authorList>
            <person name="Arai H."/>
            <person name="Kanbe H."/>
            <person name="Ishii M."/>
            <person name="Igarashi Y."/>
        </authorList>
    </citation>
    <scope>NUCLEOTIDE SEQUENCE [LARGE SCALE GENOMIC DNA]</scope>
    <source>
        <strain evidence="8">DSM 6534 / IAM 12695 / TK-6 [Tokyo]</strain>
    </source>
</reference>
<proteinExistence type="inferred from homology"/>
<dbReference type="InterPro" id="IPR006145">
    <property type="entry name" value="PsdUridine_synth_RsuA/RluA"/>
</dbReference>
<dbReference type="Pfam" id="PF00849">
    <property type="entry name" value="PseudoU_synth_2"/>
    <property type="match status" value="1"/>
</dbReference>
<dbReference type="GO" id="GO:0003723">
    <property type="term" value="F:RNA binding"/>
    <property type="evidence" value="ECO:0007669"/>
    <property type="project" value="UniProtKB-KW"/>
</dbReference>
<dbReference type="AlphaFoldDB" id="D3DH64"/>
<dbReference type="InterPro" id="IPR020103">
    <property type="entry name" value="PsdUridine_synth_cat_dom_sf"/>
</dbReference>
<dbReference type="SUPFAM" id="SSF55174">
    <property type="entry name" value="Alpha-L RNA-binding motif"/>
    <property type="match status" value="1"/>
</dbReference>
<dbReference type="InterPro" id="IPR050188">
    <property type="entry name" value="RluA_PseudoU_synthase"/>
</dbReference>
<dbReference type="InterPro" id="IPR006224">
    <property type="entry name" value="PsdUridine_synth_RluA-like_CS"/>
</dbReference>
<dbReference type="GO" id="GO:0120159">
    <property type="term" value="F:rRNA pseudouridine synthase activity"/>
    <property type="evidence" value="ECO:0007669"/>
    <property type="project" value="UniProtKB-ARBA"/>
</dbReference>
<dbReference type="STRING" id="608538.HTH_0706"/>
<sequence length="318" mass="36462">MEVLDFVVDQEAQGKRLDLFLTEAYGEFSRSYVQKLIEDGFVLVDDKEIKKPSRRLKAGQKITFYIPQVEPLEVLPEDIPFDVVYEDEDILVLIKPCGLVVHPSPGYSSGTLVNALLFRIKELSGIGGKERPGIVHRLDKNTAGLMVVAKSDKAHRSLVEEFMQRRVLKRYHALVSGLLREDSGTVEKSIGRHPVDRKKFSVVEDGKPAKTEYEVIKRFEKHRITFLDVRIHTGRTHQIRVHLSFIGHPVLGDKTYGFKTSSVDRKILNLMGECHMLVSYQLGFYHPITKKWMDFQIEDPKPFRDVLNFLEDAEKQAS</sequence>
<dbReference type="EMBL" id="AP011112">
    <property type="protein sequence ID" value="BAI69166.1"/>
    <property type="molecule type" value="Genomic_DNA"/>
</dbReference>
<keyword evidence="8" id="KW-1185">Reference proteome</keyword>
<comment type="similarity">
    <text evidence="1 5">Belongs to the pseudouridine synthase RluA family.</text>
</comment>
<dbReference type="eggNOG" id="COG0564">
    <property type="taxonomic scope" value="Bacteria"/>
</dbReference>
<accession>D3DH64</accession>
<dbReference type="PROSITE" id="PS50889">
    <property type="entry name" value="S4"/>
    <property type="match status" value="1"/>
</dbReference>
<dbReference type="Proteomes" id="UP000002574">
    <property type="component" value="Chromosome"/>
</dbReference>
<protein>
    <recommendedName>
        <fullName evidence="5">Pseudouridine synthase</fullName>
        <ecNumber evidence="5">5.4.99.-</ecNumber>
    </recommendedName>
</protein>
<evidence type="ECO:0000259" key="6">
    <source>
        <dbReference type="SMART" id="SM00363"/>
    </source>
</evidence>
<dbReference type="InterPro" id="IPR006225">
    <property type="entry name" value="PsdUridine_synth_RluC/D"/>
</dbReference>
<dbReference type="GO" id="GO:0000455">
    <property type="term" value="P:enzyme-directed rRNA pseudouridine synthesis"/>
    <property type="evidence" value="ECO:0007669"/>
    <property type="project" value="UniProtKB-ARBA"/>
</dbReference>
<organism evidence="7 8">
    <name type="scientific">Hydrogenobacter thermophilus (strain DSM 6534 / IAM 12695 / TK-6)</name>
    <dbReference type="NCBI Taxonomy" id="608538"/>
    <lineage>
        <taxon>Bacteria</taxon>
        <taxon>Pseudomonadati</taxon>
        <taxon>Aquificota</taxon>
        <taxon>Aquificia</taxon>
        <taxon>Aquificales</taxon>
        <taxon>Aquificaceae</taxon>
        <taxon>Hydrogenobacter</taxon>
    </lineage>
</organism>
<dbReference type="KEGG" id="hth:HTH_0706"/>
<dbReference type="InterPro" id="IPR036986">
    <property type="entry name" value="S4_RNA-bd_sf"/>
</dbReference>
<keyword evidence="4" id="KW-0694">RNA-binding</keyword>
<dbReference type="InterPro" id="IPR002942">
    <property type="entry name" value="S4_RNA-bd"/>
</dbReference>
<comment type="function">
    <text evidence="5">Responsible for synthesis of pseudouridine from uracil.</text>
</comment>
<evidence type="ECO:0000256" key="5">
    <source>
        <dbReference type="RuleBase" id="RU362028"/>
    </source>
</evidence>
<evidence type="ECO:0000313" key="7">
    <source>
        <dbReference type="EMBL" id="BAI69166.1"/>
    </source>
</evidence>
<dbReference type="Pfam" id="PF01479">
    <property type="entry name" value="S4"/>
    <property type="match status" value="1"/>
</dbReference>
<dbReference type="PANTHER" id="PTHR21600">
    <property type="entry name" value="MITOCHONDRIAL RNA PSEUDOURIDINE SYNTHASE"/>
    <property type="match status" value="1"/>
</dbReference>
<keyword evidence="2 5" id="KW-0413">Isomerase</keyword>
<name>D3DH64_HYDTT</name>
<comment type="catalytic activity">
    <reaction evidence="5">
        <text>a uridine in RNA = a pseudouridine in RNA</text>
        <dbReference type="Rhea" id="RHEA:48348"/>
        <dbReference type="Rhea" id="RHEA-COMP:12068"/>
        <dbReference type="Rhea" id="RHEA-COMP:12069"/>
        <dbReference type="ChEBI" id="CHEBI:65314"/>
        <dbReference type="ChEBI" id="CHEBI:65315"/>
    </reaction>
</comment>
<dbReference type="NCBIfam" id="TIGR00005">
    <property type="entry name" value="rluA_subfam"/>
    <property type="match status" value="1"/>
</dbReference>
<feature type="active site" evidence="3">
    <location>
        <position position="139"/>
    </location>
</feature>
<dbReference type="SUPFAM" id="SSF55120">
    <property type="entry name" value="Pseudouridine synthase"/>
    <property type="match status" value="1"/>
</dbReference>
<dbReference type="PROSITE" id="PS01129">
    <property type="entry name" value="PSI_RLU"/>
    <property type="match status" value="1"/>
</dbReference>
<evidence type="ECO:0000256" key="2">
    <source>
        <dbReference type="ARBA" id="ARBA00023235"/>
    </source>
</evidence>
<evidence type="ECO:0000256" key="4">
    <source>
        <dbReference type="PROSITE-ProRule" id="PRU00182"/>
    </source>
</evidence>
<dbReference type="PANTHER" id="PTHR21600:SF44">
    <property type="entry name" value="RIBOSOMAL LARGE SUBUNIT PSEUDOURIDINE SYNTHASE D"/>
    <property type="match status" value="1"/>
</dbReference>
<dbReference type="SMART" id="SM00363">
    <property type="entry name" value="S4"/>
    <property type="match status" value="1"/>
</dbReference>
<dbReference type="EC" id="5.4.99.-" evidence="5"/>
<evidence type="ECO:0000256" key="1">
    <source>
        <dbReference type="ARBA" id="ARBA00010876"/>
    </source>
</evidence>
<dbReference type="Gene3D" id="3.10.290.10">
    <property type="entry name" value="RNA-binding S4 domain"/>
    <property type="match status" value="1"/>
</dbReference>
<dbReference type="CDD" id="cd02869">
    <property type="entry name" value="PseudoU_synth_RluA_like"/>
    <property type="match status" value="1"/>
</dbReference>